<evidence type="ECO:0000256" key="4">
    <source>
        <dbReference type="ARBA" id="ARBA00022989"/>
    </source>
</evidence>
<dbReference type="PROSITE" id="PS51380">
    <property type="entry name" value="EXS"/>
    <property type="match status" value="1"/>
</dbReference>
<evidence type="ECO:0000256" key="2">
    <source>
        <dbReference type="ARBA" id="ARBA00009665"/>
    </source>
</evidence>
<feature type="transmembrane region" description="Helical" evidence="7">
    <location>
        <begin position="817"/>
        <end position="840"/>
    </location>
</feature>
<dbReference type="GO" id="GO:0005886">
    <property type="term" value="C:plasma membrane"/>
    <property type="evidence" value="ECO:0007669"/>
    <property type="project" value="TreeGrafter"/>
</dbReference>
<evidence type="ECO:0000256" key="3">
    <source>
        <dbReference type="ARBA" id="ARBA00022692"/>
    </source>
</evidence>
<sequence length="1051" mass="118673">MKFGQYLVENLTPEWKRAYIDYRACKKAIKAVGKRLGQVKDDTREGEDADGNQSSSGADDDYGPSAPPRKSPKSRSMTDGATPKLGGFSPRAAEGRSPHYGSTGHSPRPPQSSTNIPPPLDIGLPRVTDEEFTQEPSSFPGLGTSLSRTKSLAQTSRKGVAFSPKVEAVPPGQSSTDEAEGEGSKQSSEDGLLASGSGQPLNRPSPSKPGRSSSVSRPPRGILSPRLSGSPWLSGTPKTAQTPQTNKTPQSPKSAAPSRSLRSMTLPSPILPVRSPGRSQHVADTYEDLYDRCQPDEQAFFDLLERELDKVEKFYIAREQEAQRRAHDLREQLRELAEHRRIYHELYPEGIPEWEAKVGRILPNGTQAVAPTLAKLKNKLGLSADEDSSAKDRGGGLKPPQANGSATGQRSISRSQSPVMNEHERLSLREAMAADKDHQTYSPERYQKYKKELKTAVMEFYRSLELIKNYRIMNLTGFRKALKKFEKTTKIHCMELYTDERISKCTFSRSESIDGLIKQVEELYTLHFEHGDSKKARDKLRRQTHEKTHYESVFRSGIMLGIALPAAIAALAESSRAETRAAIPAWGGLLQVYGGLFLPVIFAMLFELNLAAYVAARINYEFVMELTRPTLDYRSFFEIPAFLFLTLSYCFYFSFARIGSENVDPTTWPAVWLVFVAVFFLNPLPVLRRQSRYWLLRVLFRVCTPGYSRVEFIAFFLADELNSLIYSLQNIYFFSCAYGKHWPANVFDVCRSGKNWPSALLLCLPALSRFIQCLKRYYDSKLIIHLINAGKYLSVITQQCLFVYWRSRGSKSNDASFIVWVIIATASAAYTCAWDLAIDWSLFRPKSGLLRKDLGYSRRFVYYFAMVSNLFLRFIFIWYIPNSQSHVRTRSFFFAFAEMLRRWQWNFFRVETEHLGNADAYRVTREIPLPYRRVNRDSDDDDDEASPEREKITRASSRRSARKSTNLVSVQLDKLRRRITSRSSKSNANSISNSNSDSGQNMGSHVVINGLGGRGPDALDAGPRGHRGQREYEARRPGDSRDDSISGEERV</sequence>
<evidence type="ECO:0000256" key="7">
    <source>
        <dbReference type="SAM" id="Phobius"/>
    </source>
</evidence>
<feature type="compositionally biased region" description="Polar residues" evidence="6">
    <location>
        <begin position="144"/>
        <end position="157"/>
    </location>
</feature>
<dbReference type="InterPro" id="IPR004342">
    <property type="entry name" value="EXS_C"/>
</dbReference>
<evidence type="ECO:0000313" key="9">
    <source>
        <dbReference type="Proteomes" id="UP000322225"/>
    </source>
</evidence>
<dbReference type="EMBL" id="CP144057">
    <property type="protein sequence ID" value="WWD19646.1"/>
    <property type="molecule type" value="Genomic_DNA"/>
</dbReference>
<feature type="region of interest" description="Disordered" evidence="6">
    <location>
        <begin position="933"/>
        <end position="965"/>
    </location>
</feature>
<dbReference type="GO" id="GO:0005794">
    <property type="term" value="C:Golgi apparatus"/>
    <property type="evidence" value="ECO:0007669"/>
    <property type="project" value="TreeGrafter"/>
</dbReference>
<dbReference type="CDD" id="cd14475">
    <property type="entry name" value="SPX_SYG1_like"/>
    <property type="match status" value="1"/>
</dbReference>
<proteinExistence type="inferred from homology"/>
<dbReference type="KEGG" id="ksn:43588279"/>
<organism evidence="8 9">
    <name type="scientific">Kwoniella shandongensis</name>
    <dbReference type="NCBI Taxonomy" id="1734106"/>
    <lineage>
        <taxon>Eukaryota</taxon>
        <taxon>Fungi</taxon>
        <taxon>Dikarya</taxon>
        <taxon>Basidiomycota</taxon>
        <taxon>Agaricomycotina</taxon>
        <taxon>Tremellomycetes</taxon>
        <taxon>Tremellales</taxon>
        <taxon>Cryptococcaceae</taxon>
        <taxon>Kwoniella</taxon>
    </lineage>
</organism>
<dbReference type="GO" id="GO:0016036">
    <property type="term" value="P:cellular response to phosphate starvation"/>
    <property type="evidence" value="ECO:0007669"/>
    <property type="project" value="TreeGrafter"/>
</dbReference>
<comment type="subcellular location">
    <subcellularLocation>
        <location evidence="1">Membrane</location>
        <topology evidence="1">Multi-pass membrane protein</topology>
    </subcellularLocation>
</comment>
<dbReference type="InterPro" id="IPR004331">
    <property type="entry name" value="SPX_dom"/>
</dbReference>
<dbReference type="RefSeq" id="XP_031861748.1">
    <property type="nucleotide sequence ID" value="XM_032004146.1"/>
</dbReference>
<dbReference type="AlphaFoldDB" id="A0A5M6C2G9"/>
<reference evidence="8" key="1">
    <citation type="submission" date="2017-08" db="EMBL/GenBank/DDBJ databases">
        <authorList>
            <person name="Cuomo C."/>
            <person name="Billmyre B."/>
            <person name="Heitman J."/>
        </authorList>
    </citation>
    <scope>NUCLEOTIDE SEQUENCE</scope>
    <source>
        <strain evidence="8">CBS 12478</strain>
    </source>
</reference>
<dbReference type="Pfam" id="PF03105">
    <property type="entry name" value="SPX"/>
    <property type="match status" value="1"/>
</dbReference>
<dbReference type="GO" id="GO:0000822">
    <property type="term" value="F:inositol hexakisphosphate binding"/>
    <property type="evidence" value="ECO:0007669"/>
    <property type="project" value="TreeGrafter"/>
</dbReference>
<dbReference type="PANTHER" id="PTHR10783">
    <property type="entry name" value="XENOTROPIC AND POLYTROPIC RETROVIRUS RECEPTOR 1-RELATED"/>
    <property type="match status" value="1"/>
</dbReference>
<feature type="transmembrane region" description="Helical" evidence="7">
    <location>
        <begin position="667"/>
        <end position="687"/>
    </location>
</feature>
<feature type="region of interest" description="Disordered" evidence="6">
    <location>
        <begin position="978"/>
        <end position="1051"/>
    </location>
</feature>
<name>A0A5M6C2G9_9TREE</name>
<evidence type="ECO:0000256" key="6">
    <source>
        <dbReference type="SAM" id="MobiDB-lite"/>
    </source>
</evidence>
<dbReference type="GO" id="GO:0006817">
    <property type="term" value="P:phosphate ion transport"/>
    <property type="evidence" value="ECO:0007669"/>
    <property type="project" value="TreeGrafter"/>
</dbReference>
<evidence type="ECO:0000256" key="1">
    <source>
        <dbReference type="ARBA" id="ARBA00004141"/>
    </source>
</evidence>
<keyword evidence="4 7" id="KW-1133">Transmembrane helix</keyword>
<reference evidence="8" key="2">
    <citation type="submission" date="2024-01" db="EMBL/GenBank/DDBJ databases">
        <title>Comparative genomics of Cryptococcus and Kwoniella reveals pathogenesis evolution and contrasting modes of karyotype evolution via chromosome fusion or intercentromeric recombination.</title>
        <authorList>
            <person name="Coelho M.A."/>
            <person name="David-Palma M."/>
            <person name="Shea T."/>
            <person name="Bowers K."/>
            <person name="McGinley-Smith S."/>
            <person name="Mohammad A.W."/>
            <person name="Gnirke A."/>
            <person name="Yurkov A.M."/>
            <person name="Nowrousian M."/>
            <person name="Sun S."/>
            <person name="Cuomo C.A."/>
            <person name="Heitman J."/>
        </authorList>
    </citation>
    <scope>NUCLEOTIDE SEQUENCE</scope>
    <source>
        <strain evidence="8">CBS 12478</strain>
    </source>
</reference>
<feature type="transmembrane region" description="Helical" evidence="7">
    <location>
        <begin position="860"/>
        <end position="880"/>
    </location>
</feature>
<feature type="transmembrane region" description="Helical" evidence="7">
    <location>
        <begin position="636"/>
        <end position="655"/>
    </location>
</feature>
<dbReference type="GeneID" id="43588279"/>
<feature type="region of interest" description="Disordered" evidence="6">
    <location>
        <begin position="382"/>
        <end position="422"/>
    </location>
</feature>
<keyword evidence="5 7" id="KW-0472">Membrane</keyword>
<feature type="transmembrane region" description="Helical" evidence="7">
    <location>
        <begin position="592"/>
        <end position="615"/>
    </location>
</feature>
<dbReference type="OrthoDB" id="9970435at2759"/>
<protein>
    <submittedName>
        <fullName evidence="8">Uncharacterized protein</fullName>
    </submittedName>
</protein>
<feature type="compositionally biased region" description="Low complexity" evidence="6">
    <location>
        <begin position="981"/>
        <end position="1001"/>
    </location>
</feature>
<keyword evidence="3 7" id="KW-0812">Transmembrane</keyword>
<evidence type="ECO:0000256" key="5">
    <source>
        <dbReference type="ARBA" id="ARBA00023136"/>
    </source>
</evidence>
<dbReference type="Proteomes" id="UP000322225">
    <property type="component" value="Chromosome 7"/>
</dbReference>
<gene>
    <name evidence="8" type="ORF">CI109_104108</name>
</gene>
<dbReference type="PROSITE" id="PS51382">
    <property type="entry name" value="SPX"/>
    <property type="match status" value="1"/>
</dbReference>
<comment type="similarity">
    <text evidence="2">Belongs to the SYG1 (TC 2.A.94) family.</text>
</comment>
<dbReference type="Pfam" id="PF03124">
    <property type="entry name" value="EXS"/>
    <property type="match status" value="1"/>
</dbReference>
<accession>A0A5M6C2G9</accession>
<evidence type="ECO:0000313" key="8">
    <source>
        <dbReference type="EMBL" id="WWD19646.1"/>
    </source>
</evidence>
<dbReference type="PANTHER" id="PTHR10783:SF103">
    <property type="entry name" value="SOLUTE CARRIER FAMILY 53 MEMBER 1"/>
    <property type="match status" value="1"/>
</dbReference>
<feature type="compositionally biased region" description="Polar residues" evidence="6">
    <location>
        <begin position="231"/>
        <end position="253"/>
    </location>
</feature>
<feature type="region of interest" description="Disordered" evidence="6">
    <location>
        <begin position="33"/>
        <end position="279"/>
    </location>
</feature>
<feature type="compositionally biased region" description="Polar residues" evidence="6">
    <location>
        <begin position="402"/>
        <end position="419"/>
    </location>
</feature>
<keyword evidence="9" id="KW-1185">Reference proteome</keyword>
<feature type="compositionally biased region" description="Low complexity" evidence="6">
    <location>
        <begin position="204"/>
        <end position="220"/>
    </location>
</feature>
<feature type="compositionally biased region" description="Basic and acidic residues" evidence="6">
    <location>
        <begin position="1028"/>
        <end position="1051"/>
    </location>
</feature>